<organism evidence="2 3">
    <name type="scientific">Sitophilus oryzae</name>
    <name type="common">Rice weevil</name>
    <name type="synonym">Curculio oryzae</name>
    <dbReference type="NCBI Taxonomy" id="7048"/>
    <lineage>
        <taxon>Eukaryota</taxon>
        <taxon>Metazoa</taxon>
        <taxon>Ecdysozoa</taxon>
        <taxon>Arthropoda</taxon>
        <taxon>Hexapoda</taxon>
        <taxon>Insecta</taxon>
        <taxon>Pterygota</taxon>
        <taxon>Neoptera</taxon>
        <taxon>Endopterygota</taxon>
        <taxon>Coleoptera</taxon>
        <taxon>Polyphaga</taxon>
        <taxon>Cucujiformia</taxon>
        <taxon>Curculionidae</taxon>
        <taxon>Dryophthorinae</taxon>
        <taxon>Sitophilus</taxon>
    </lineage>
</organism>
<sequence>MFAFKFLMLCGLICVSMSSESSEEVERILENPKLAPFLKQQVKKYYENNKLKAISDIFESVLGQLPNLTFVAWQNVYDTKGNVVEIRTIELFFPGIGNSSDLLNNDEDDDDEGLEEIQNKYFPLMSKAGIRLEAGNEEYDKEGTLESFSYIDSFNTYAFTDGIYLVNKTIEVDNKSEIDQKIEEFRKGPNPVTVLTFDKENKFIPAESVVVPTYLAAASSLSKRSKDDDSSEESSKVPIPEALVEFVKLVEKCNLNVSIIGSGKTYAPSGWTKADTSVVFNMPQNTDAVTEPTLNAEKMKKYLTKIEELSPNVGAKTRVVKIKDGHSQEVEAKEYNKKHTISSPNYRLLTNYQNGVQGYNVPENKTNAVLHNYIITNPSDPVRNVQVVTSDVVIEDRSKSDTFPPKTLEEIEKMLSQLVFSIDDSSLFAKLLVQELDKKFPEQNHQALIGVDTFNLGAKPYAHLKLAETSVVVFIK</sequence>
<dbReference type="OrthoDB" id="6759849at2759"/>
<dbReference type="KEGG" id="soy:115879275"/>
<name>A0A6J2XKN3_SITOR</name>
<protein>
    <submittedName>
        <fullName evidence="3">Uncharacterized protein LOC115879275</fullName>
    </submittedName>
</protein>
<dbReference type="InParanoid" id="A0A6J2XKN3"/>
<dbReference type="RefSeq" id="XP_030751852.1">
    <property type="nucleotide sequence ID" value="XM_030895992.1"/>
</dbReference>
<gene>
    <name evidence="3" type="primary">LOC115879275</name>
</gene>
<proteinExistence type="predicted"/>
<accession>A0A6J2XKN3</accession>
<feature type="chain" id="PRO_5027062885" evidence="1">
    <location>
        <begin position="19"/>
        <end position="476"/>
    </location>
</feature>
<dbReference type="GeneID" id="115879275"/>
<reference evidence="3" key="1">
    <citation type="submission" date="2025-08" db="UniProtKB">
        <authorList>
            <consortium name="RefSeq"/>
        </authorList>
    </citation>
    <scope>IDENTIFICATION</scope>
    <source>
        <tissue evidence="3">Gonads</tissue>
    </source>
</reference>
<keyword evidence="2" id="KW-1185">Reference proteome</keyword>
<evidence type="ECO:0000313" key="2">
    <source>
        <dbReference type="Proteomes" id="UP000504635"/>
    </source>
</evidence>
<evidence type="ECO:0000313" key="3">
    <source>
        <dbReference type="RefSeq" id="XP_030751852.1"/>
    </source>
</evidence>
<dbReference type="Proteomes" id="UP000504635">
    <property type="component" value="Unplaced"/>
</dbReference>
<evidence type="ECO:0000256" key="1">
    <source>
        <dbReference type="SAM" id="SignalP"/>
    </source>
</evidence>
<feature type="signal peptide" evidence="1">
    <location>
        <begin position="1"/>
        <end position="18"/>
    </location>
</feature>
<dbReference type="AlphaFoldDB" id="A0A6J2XKN3"/>
<keyword evidence="1" id="KW-0732">Signal</keyword>